<dbReference type="GO" id="GO:0035861">
    <property type="term" value="C:site of double-strand break"/>
    <property type="evidence" value="ECO:0007669"/>
    <property type="project" value="TreeGrafter"/>
</dbReference>
<feature type="compositionally biased region" description="Basic and acidic residues" evidence="13">
    <location>
        <begin position="36"/>
        <end position="47"/>
    </location>
</feature>
<feature type="compositionally biased region" description="Basic and acidic residues" evidence="13">
    <location>
        <begin position="17"/>
        <end position="27"/>
    </location>
</feature>
<dbReference type="Proteomes" id="UP001146793">
    <property type="component" value="Unassembled WGS sequence"/>
</dbReference>
<name>A0AAV8AFG7_9EUKA</name>
<dbReference type="GO" id="GO:0005524">
    <property type="term" value="F:ATP binding"/>
    <property type="evidence" value="ECO:0007669"/>
    <property type="project" value="UniProtKB-KW"/>
</dbReference>
<dbReference type="GO" id="GO:0003697">
    <property type="term" value="F:single-stranded DNA binding"/>
    <property type="evidence" value="ECO:0007669"/>
    <property type="project" value="TreeGrafter"/>
</dbReference>
<evidence type="ECO:0000256" key="4">
    <source>
        <dbReference type="ARBA" id="ARBA00022454"/>
    </source>
</evidence>
<dbReference type="EMBL" id="JANTQA010000008">
    <property type="protein sequence ID" value="KAJ3452121.1"/>
    <property type="molecule type" value="Genomic_DNA"/>
</dbReference>
<dbReference type="Gene3D" id="3.40.50.300">
    <property type="entry name" value="P-loop containing nucleotide triphosphate hydrolases"/>
    <property type="match status" value="2"/>
</dbReference>
<keyword evidence="10" id="KW-0234">DNA repair</keyword>
<proteinExistence type="inferred from homology"/>
<evidence type="ECO:0000256" key="12">
    <source>
        <dbReference type="SAM" id="Coils"/>
    </source>
</evidence>
<dbReference type="SUPFAM" id="SSF75553">
    <property type="entry name" value="Smc hinge domain"/>
    <property type="match status" value="1"/>
</dbReference>
<keyword evidence="5" id="KW-0547">Nucleotide-binding</keyword>
<keyword evidence="4" id="KW-0158">Chromosome</keyword>
<feature type="compositionally biased region" description="Basic and acidic residues" evidence="13">
    <location>
        <begin position="414"/>
        <end position="423"/>
    </location>
</feature>
<dbReference type="InterPro" id="IPR038729">
    <property type="entry name" value="Rad50/SbcC_AAA"/>
</dbReference>
<protein>
    <submittedName>
        <fullName evidence="15">Structural maintenance of chromosomes 56 smc5 smc6</fullName>
    </submittedName>
</protein>
<dbReference type="GO" id="GO:0030915">
    <property type="term" value="C:Smc5-Smc6 complex"/>
    <property type="evidence" value="ECO:0007669"/>
    <property type="project" value="TreeGrafter"/>
</dbReference>
<evidence type="ECO:0000256" key="10">
    <source>
        <dbReference type="ARBA" id="ARBA00023204"/>
    </source>
</evidence>
<feature type="region of interest" description="Disordered" evidence="13">
    <location>
        <begin position="1"/>
        <end position="84"/>
    </location>
</feature>
<evidence type="ECO:0000256" key="1">
    <source>
        <dbReference type="ARBA" id="ARBA00004123"/>
    </source>
</evidence>
<comment type="subcellular location">
    <subcellularLocation>
        <location evidence="2">Chromosome</location>
    </subcellularLocation>
    <subcellularLocation>
        <location evidence="1">Nucleus</location>
    </subcellularLocation>
</comment>
<dbReference type="GO" id="GO:0051276">
    <property type="term" value="P:chromosome organization"/>
    <property type="evidence" value="ECO:0007669"/>
    <property type="project" value="InterPro"/>
</dbReference>
<feature type="domain" description="Rad50/SbcC-type AAA" evidence="14">
    <location>
        <begin position="116"/>
        <end position="416"/>
    </location>
</feature>
<comment type="caution">
    <text evidence="15">The sequence shown here is derived from an EMBL/GenBank/DDBJ whole genome shotgun (WGS) entry which is preliminary data.</text>
</comment>
<dbReference type="GO" id="GO:0000724">
    <property type="term" value="P:double-strand break repair via homologous recombination"/>
    <property type="evidence" value="ECO:0007669"/>
    <property type="project" value="TreeGrafter"/>
</dbReference>
<dbReference type="InterPro" id="IPR036277">
    <property type="entry name" value="SMC_hinge_sf"/>
</dbReference>
<evidence type="ECO:0000256" key="9">
    <source>
        <dbReference type="ARBA" id="ARBA00023172"/>
    </source>
</evidence>
<feature type="compositionally biased region" description="Low complexity" evidence="13">
    <location>
        <begin position="1"/>
        <end position="12"/>
    </location>
</feature>
<feature type="coiled-coil region" evidence="12">
    <location>
        <begin position="749"/>
        <end position="867"/>
    </location>
</feature>
<dbReference type="AlphaFoldDB" id="A0AAV8AFG7"/>
<evidence type="ECO:0000256" key="3">
    <source>
        <dbReference type="ARBA" id="ARBA00006793"/>
    </source>
</evidence>
<evidence type="ECO:0000256" key="2">
    <source>
        <dbReference type="ARBA" id="ARBA00004286"/>
    </source>
</evidence>
<reference evidence="15" key="1">
    <citation type="submission" date="2022-08" db="EMBL/GenBank/DDBJ databases">
        <title>Novel sulphate-reducing endosymbionts in the free-living metamonad Anaeramoeba.</title>
        <authorList>
            <person name="Jerlstrom-Hultqvist J."/>
            <person name="Cepicka I."/>
            <person name="Gallot-Lavallee L."/>
            <person name="Salas-Leiva D."/>
            <person name="Curtis B.A."/>
            <person name="Zahonova K."/>
            <person name="Pipaliya S."/>
            <person name="Dacks J."/>
            <person name="Roger A.J."/>
        </authorList>
    </citation>
    <scope>NUCLEOTIDE SEQUENCE</scope>
    <source>
        <strain evidence="15">Busselton2</strain>
    </source>
</reference>
<keyword evidence="7" id="KW-0067">ATP-binding</keyword>
<evidence type="ECO:0000256" key="5">
    <source>
        <dbReference type="ARBA" id="ARBA00022741"/>
    </source>
</evidence>
<evidence type="ECO:0000256" key="6">
    <source>
        <dbReference type="ARBA" id="ARBA00022763"/>
    </source>
</evidence>
<dbReference type="PANTHER" id="PTHR19306">
    <property type="entry name" value="STRUCTURAL MAINTENANCE OF CHROMOSOMES 5,6 SMC5, SMC6"/>
    <property type="match status" value="1"/>
</dbReference>
<comment type="similarity">
    <text evidence="3">Belongs to the SMC family. SMC6 subfamily.</text>
</comment>
<feature type="region of interest" description="Disordered" evidence="13">
    <location>
        <begin position="414"/>
        <end position="447"/>
    </location>
</feature>
<evidence type="ECO:0000313" key="15">
    <source>
        <dbReference type="EMBL" id="KAJ3452121.1"/>
    </source>
</evidence>
<keyword evidence="6" id="KW-0227">DNA damage</keyword>
<keyword evidence="8 12" id="KW-0175">Coiled coil</keyword>
<evidence type="ECO:0000256" key="7">
    <source>
        <dbReference type="ARBA" id="ARBA00022840"/>
    </source>
</evidence>
<keyword evidence="9" id="KW-0233">DNA recombination</keyword>
<evidence type="ECO:0000256" key="11">
    <source>
        <dbReference type="ARBA" id="ARBA00023242"/>
    </source>
</evidence>
<dbReference type="Pfam" id="PF13476">
    <property type="entry name" value="AAA_23"/>
    <property type="match status" value="1"/>
</dbReference>
<evidence type="ECO:0000259" key="14">
    <source>
        <dbReference type="Pfam" id="PF13476"/>
    </source>
</evidence>
<feature type="compositionally biased region" description="Basic and acidic residues" evidence="13">
    <location>
        <begin position="433"/>
        <end position="447"/>
    </location>
</feature>
<dbReference type="SUPFAM" id="SSF52540">
    <property type="entry name" value="P-loop containing nucleoside triphosphate hydrolases"/>
    <property type="match status" value="1"/>
</dbReference>
<dbReference type="GO" id="GO:0005634">
    <property type="term" value="C:nucleus"/>
    <property type="evidence" value="ECO:0007669"/>
    <property type="project" value="UniProtKB-SubCell"/>
</dbReference>
<gene>
    <name evidence="15" type="ORF">M0812_03885</name>
</gene>
<keyword evidence="11" id="KW-0539">Nucleus</keyword>
<dbReference type="InterPro" id="IPR027417">
    <property type="entry name" value="P-loop_NTPase"/>
</dbReference>
<organism evidence="15 16">
    <name type="scientific">Anaeramoeba flamelloides</name>
    <dbReference type="NCBI Taxonomy" id="1746091"/>
    <lineage>
        <taxon>Eukaryota</taxon>
        <taxon>Metamonada</taxon>
        <taxon>Anaeramoebidae</taxon>
        <taxon>Anaeramoeba</taxon>
    </lineage>
</organism>
<dbReference type="PANTHER" id="PTHR19306:SF6">
    <property type="entry name" value="STRUCTURAL MAINTENANCE OF CHROMOSOMES PROTEIN 6"/>
    <property type="match status" value="1"/>
</dbReference>
<evidence type="ECO:0000313" key="16">
    <source>
        <dbReference type="Proteomes" id="UP001146793"/>
    </source>
</evidence>
<evidence type="ECO:0000256" key="13">
    <source>
        <dbReference type="SAM" id="MobiDB-lite"/>
    </source>
</evidence>
<evidence type="ECO:0000256" key="8">
    <source>
        <dbReference type="ARBA" id="ARBA00023054"/>
    </source>
</evidence>
<dbReference type="GO" id="GO:0003684">
    <property type="term" value="F:damaged DNA binding"/>
    <property type="evidence" value="ECO:0007669"/>
    <property type="project" value="TreeGrafter"/>
</dbReference>
<sequence>MSFPKDTTNNNNNRKRKNDEKVKKSETELEEEIEIEFEKEKEKEKENSNYPTNTLHDPEDETKEKLEKKKKRNNETSNGILKDQNFPELPEMNLLKQLEHGSTTKYDLTTGTFKEIYLENFLCHESLRVKFGKHINFIHGKNGSGKSAIMVALLICLSAPTKFTNRGSSLKELIRYDQNRAKIQVLIRNKGVKAYKPSKYGSTIVIERTIYPNRSQYKLMNKKSQKVVSRRTQDLKQILNHFSIHVNNQCVFMTQDTSRTFLNSSTPKETYQFFYEATLLRYIEELLKSCKESYQSTKKVYSKKTADFKSVQKFVVESQARYEAAKDQGKMEERLQQVKEEYAWKLVKEAKIEIEKLKIILSKGIESIQKLTELFLKNKEKQYTYKEKHKTYNKEHSTTNDQLKQIQEKIKKLNKKKSQELRKNSGISSKLRNLKEDKERSNKQKQFIEKQIRKQNKDAVEEYQKKKRKKEEEMALLQKKIEEQEKLIDEVKQEERKVRNDHRNVKNQINEYKDTINKSNQIIHQHEKQIGIYRKRNHNKIFNFGGDRSKAAHETIQRNKNKFSQPPMGPLGCYIKIKDEKWGFAVQTVLWTCLNLFLVDNLADENVLKQLIKRKYKKMYFIPNCYQMRFTEKKYTVRLPSYKTILDVIEIDNDIVYNAVINIGRIYQYALVESYEEGQQVLHTKKDNVSIKCIDPEGTVYDYDGGTLGFVPALSNDLKFTKEYGPLIEQKQRDIEKQKKLIGIEKGKIQDIQQEQNSIKRQIEKITNKLKKLNTTKSRFDRDQRMYKNEKIKPPPEVSELEEQIKEYNQKIFDYDRKIEELNNEKKENQPLIQELNQKIKSEQDNAKAVLMQLKKLKGEFAKIEKKGSGITLGIKKNLNQIKKITQNYNKKKNVFTKLVKNYEVLYQNATDLTATPYISKKNPNKLHSEEIQLTEKLKIAKEKNDNKSFQEIKKDYLMNKKKLKDIYHCVQNNGKLIKLFQQSHKERVDFHTEIKDSNSLQLSDVFNDFLGMRRLTGYTKTNHEERTLELHLEEEDDDESEYQTKSQTRRTKTFSGGEKSYVTVAFLASLWQLMETPIIVLDEFDIFLDAVNRKIVLDLLIEQAKENTTRQYIFITPQDLKSLKNDKNVKIMQLEDPNRTQMRKQLSQKH</sequence>
<accession>A0AAV8AFG7</accession>